<proteinExistence type="predicted"/>
<reference evidence="1 2" key="1">
    <citation type="submission" date="2015-07" db="EMBL/GenBank/DDBJ databases">
        <authorList>
            <person name="Noorani M."/>
        </authorList>
    </citation>
    <scope>NUCLEOTIDE SEQUENCE [LARGE SCALE GENOMIC DNA]</scope>
    <source>
        <strain evidence="1 2">CECT 5088</strain>
    </source>
</reference>
<accession>A0A0M6XRE5</accession>
<dbReference type="Proteomes" id="UP000048908">
    <property type="component" value="Unassembled WGS sequence"/>
</dbReference>
<sequence>MTAWTLNRITVASGVYRGLLTGEGEPPALEMAMGDEVLGNLTASAAEGGWQVEGEMGPAPLTDGTWTVAIRTPEGDMLDSVTIVTGLGAPEDMRAELDALRAEVGILKTAFRRHVNGD</sequence>
<organism evidence="1 2">
    <name type="scientific">Jannaschia rubra</name>
    <dbReference type="NCBI Taxonomy" id="282197"/>
    <lineage>
        <taxon>Bacteria</taxon>
        <taxon>Pseudomonadati</taxon>
        <taxon>Pseudomonadota</taxon>
        <taxon>Alphaproteobacteria</taxon>
        <taxon>Rhodobacterales</taxon>
        <taxon>Roseobacteraceae</taxon>
        <taxon>Jannaschia</taxon>
    </lineage>
</organism>
<dbReference type="RefSeq" id="WP_055682049.1">
    <property type="nucleotide sequence ID" value="NZ_CANMUL010000004.1"/>
</dbReference>
<dbReference type="AlphaFoldDB" id="A0A0M6XRE5"/>
<evidence type="ECO:0000313" key="1">
    <source>
        <dbReference type="EMBL" id="CTQ32604.1"/>
    </source>
</evidence>
<dbReference type="OrthoDB" id="7659024at2"/>
<keyword evidence="2" id="KW-1185">Reference proteome</keyword>
<dbReference type="EMBL" id="CXPG01000014">
    <property type="protein sequence ID" value="CTQ32604.1"/>
    <property type="molecule type" value="Genomic_DNA"/>
</dbReference>
<gene>
    <name evidence="1" type="ORF">JAN5088_01375</name>
</gene>
<dbReference type="STRING" id="282197.SAMN04488517_101538"/>
<name>A0A0M6XRE5_9RHOB</name>
<protein>
    <submittedName>
        <fullName evidence="1">Uncharacterized protein</fullName>
    </submittedName>
</protein>
<evidence type="ECO:0000313" key="2">
    <source>
        <dbReference type="Proteomes" id="UP000048908"/>
    </source>
</evidence>